<dbReference type="InterPro" id="IPR001387">
    <property type="entry name" value="Cro/C1-type_HTH"/>
</dbReference>
<evidence type="ECO:0000313" key="2">
    <source>
        <dbReference type="EMBL" id="RMI38894.1"/>
    </source>
</evidence>
<dbReference type="Pfam" id="PF13560">
    <property type="entry name" value="HTH_31"/>
    <property type="match status" value="1"/>
</dbReference>
<dbReference type="SUPFAM" id="SSF47413">
    <property type="entry name" value="lambda repressor-like DNA-binding domains"/>
    <property type="match status" value="1"/>
</dbReference>
<sequence>MMRLITASRNALSMIAFTNCAISCTERTRECKHEVMPQVRHSLTVRGRRLARELRATREHADLTLEQASAALGWNRFKLGRIEAGKTRVSSPDVTRILDVYGVDPSVNATLVQLARDASRRGWWNSYSGIYSGGYVGLEDEASEIRTYHVQLIPGLLQTEDYARAVISAGVPDDQDEVNKRLHARMARKTLLSRPDAPVLNAVLAESALRQRVGGAAVMRDQLTALIKAAGRSNVAVRVLPYRAGARAGIEGSFVVLSFEDDLDPDIGYSEGIYGNVFIEGVEQVSHCRVEFDRIWEAALSEEASERFITDIASKF</sequence>
<dbReference type="CDD" id="cd00093">
    <property type="entry name" value="HTH_XRE"/>
    <property type="match status" value="1"/>
</dbReference>
<comment type="caution">
    <text evidence="2">The sequence shown here is derived from an EMBL/GenBank/DDBJ whole genome shotgun (WGS) entry which is preliminary data.</text>
</comment>
<feature type="domain" description="HTH cro/C1-type" evidence="1">
    <location>
        <begin position="54"/>
        <end position="108"/>
    </location>
</feature>
<reference evidence="2 3" key="1">
    <citation type="submission" date="2018-10" db="EMBL/GenBank/DDBJ databases">
        <title>Isolation from soil.</title>
        <authorList>
            <person name="Hu J."/>
        </authorList>
    </citation>
    <scope>NUCLEOTIDE SEQUENCE [LARGE SCALE GENOMIC DNA]</scope>
    <source>
        <strain evidence="2 3">NEAU-Ht49</strain>
    </source>
</reference>
<dbReference type="EMBL" id="RFFG01000077">
    <property type="protein sequence ID" value="RMI38894.1"/>
    <property type="molecule type" value="Genomic_DNA"/>
</dbReference>
<dbReference type="SMART" id="SM00530">
    <property type="entry name" value="HTH_XRE"/>
    <property type="match status" value="1"/>
</dbReference>
<keyword evidence="3" id="KW-1185">Reference proteome</keyword>
<accession>A0A3M2LN34</accession>
<dbReference type="GO" id="GO:0003677">
    <property type="term" value="F:DNA binding"/>
    <property type="evidence" value="ECO:0007669"/>
    <property type="project" value="InterPro"/>
</dbReference>
<protein>
    <submittedName>
        <fullName evidence="2">XRE family transcriptional regulator</fullName>
    </submittedName>
</protein>
<dbReference type="InterPro" id="IPR043917">
    <property type="entry name" value="DUF5753"/>
</dbReference>
<proteinExistence type="predicted"/>
<organism evidence="2 3">
    <name type="scientific">Actinomadura harenae</name>
    <dbReference type="NCBI Taxonomy" id="2483351"/>
    <lineage>
        <taxon>Bacteria</taxon>
        <taxon>Bacillati</taxon>
        <taxon>Actinomycetota</taxon>
        <taxon>Actinomycetes</taxon>
        <taxon>Streptosporangiales</taxon>
        <taxon>Thermomonosporaceae</taxon>
        <taxon>Actinomadura</taxon>
    </lineage>
</organism>
<evidence type="ECO:0000259" key="1">
    <source>
        <dbReference type="PROSITE" id="PS50943"/>
    </source>
</evidence>
<evidence type="ECO:0000313" key="3">
    <source>
        <dbReference type="Proteomes" id="UP000282674"/>
    </source>
</evidence>
<dbReference type="Gene3D" id="1.10.260.40">
    <property type="entry name" value="lambda repressor-like DNA-binding domains"/>
    <property type="match status" value="1"/>
</dbReference>
<dbReference type="AlphaFoldDB" id="A0A3M2LN34"/>
<dbReference type="PROSITE" id="PS50943">
    <property type="entry name" value="HTH_CROC1"/>
    <property type="match status" value="1"/>
</dbReference>
<dbReference type="Pfam" id="PF19054">
    <property type="entry name" value="DUF5753"/>
    <property type="match status" value="1"/>
</dbReference>
<name>A0A3M2LN34_9ACTN</name>
<dbReference type="InterPro" id="IPR010982">
    <property type="entry name" value="Lambda_DNA-bd_dom_sf"/>
</dbReference>
<dbReference type="Proteomes" id="UP000282674">
    <property type="component" value="Unassembled WGS sequence"/>
</dbReference>
<gene>
    <name evidence="2" type="ORF">EBO15_31455</name>
</gene>